<accession>A0A9P4LKM5</accession>
<organism evidence="1 2">
    <name type="scientific">Setomelanomma holmii</name>
    <dbReference type="NCBI Taxonomy" id="210430"/>
    <lineage>
        <taxon>Eukaryota</taxon>
        <taxon>Fungi</taxon>
        <taxon>Dikarya</taxon>
        <taxon>Ascomycota</taxon>
        <taxon>Pezizomycotina</taxon>
        <taxon>Dothideomycetes</taxon>
        <taxon>Pleosporomycetidae</taxon>
        <taxon>Pleosporales</taxon>
        <taxon>Pleosporineae</taxon>
        <taxon>Phaeosphaeriaceae</taxon>
        <taxon>Setomelanomma</taxon>
    </lineage>
</organism>
<keyword evidence="2" id="KW-1185">Reference proteome</keyword>
<evidence type="ECO:0000313" key="1">
    <source>
        <dbReference type="EMBL" id="KAF2028878.1"/>
    </source>
</evidence>
<protein>
    <submittedName>
        <fullName evidence="1">Uncharacterized protein</fullName>
    </submittedName>
</protein>
<comment type="caution">
    <text evidence="1">The sequence shown here is derived from an EMBL/GenBank/DDBJ whole genome shotgun (WGS) entry which is preliminary data.</text>
</comment>
<evidence type="ECO:0000313" key="2">
    <source>
        <dbReference type="Proteomes" id="UP000799777"/>
    </source>
</evidence>
<name>A0A9P4LKM5_9PLEO</name>
<dbReference type="Proteomes" id="UP000799777">
    <property type="component" value="Unassembled WGS sequence"/>
</dbReference>
<sequence length="123" mass="13910">MSRELRCRQRTRYPRRTTLATIWLLQNSNLTSTLGTGVLDDAFFRLVAQAISRKQLKIVAFDEQSSLNMWTFGAFREFLLSQSKSLRCLVVPRYTIDSGESAIGSAQGFPAQTSKEFALLAKK</sequence>
<proteinExistence type="predicted"/>
<dbReference type="EMBL" id="ML978207">
    <property type="protein sequence ID" value="KAF2028878.1"/>
    <property type="molecule type" value="Genomic_DNA"/>
</dbReference>
<dbReference type="AlphaFoldDB" id="A0A9P4LKM5"/>
<gene>
    <name evidence="1" type="ORF">EK21DRAFT_90244</name>
</gene>
<reference evidence="1" key="1">
    <citation type="journal article" date="2020" name="Stud. Mycol.">
        <title>101 Dothideomycetes genomes: a test case for predicting lifestyles and emergence of pathogens.</title>
        <authorList>
            <person name="Haridas S."/>
            <person name="Albert R."/>
            <person name="Binder M."/>
            <person name="Bloem J."/>
            <person name="Labutti K."/>
            <person name="Salamov A."/>
            <person name="Andreopoulos B."/>
            <person name="Baker S."/>
            <person name="Barry K."/>
            <person name="Bills G."/>
            <person name="Bluhm B."/>
            <person name="Cannon C."/>
            <person name="Castanera R."/>
            <person name="Culley D."/>
            <person name="Daum C."/>
            <person name="Ezra D."/>
            <person name="Gonzalez J."/>
            <person name="Henrissat B."/>
            <person name="Kuo A."/>
            <person name="Liang C."/>
            <person name="Lipzen A."/>
            <person name="Lutzoni F."/>
            <person name="Magnuson J."/>
            <person name="Mondo S."/>
            <person name="Nolan M."/>
            <person name="Ohm R."/>
            <person name="Pangilinan J."/>
            <person name="Park H.-J."/>
            <person name="Ramirez L."/>
            <person name="Alfaro M."/>
            <person name="Sun H."/>
            <person name="Tritt A."/>
            <person name="Yoshinaga Y."/>
            <person name="Zwiers L.-H."/>
            <person name="Turgeon B."/>
            <person name="Goodwin S."/>
            <person name="Spatafora J."/>
            <person name="Crous P."/>
            <person name="Grigoriev I."/>
        </authorList>
    </citation>
    <scope>NUCLEOTIDE SEQUENCE</scope>
    <source>
        <strain evidence="1">CBS 110217</strain>
    </source>
</reference>